<dbReference type="EMBL" id="JAEUGD010000018">
    <property type="protein sequence ID" value="MBL6445766.1"/>
    <property type="molecule type" value="Genomic_DNA"/>
</dbReference>
<dbReference type="InterPro" id="IPR015424">
    <property type="entry name" value="PyrdxlP-dep_Trfase"/>
</dbReference>
<reference evidence="5" key="1">
    <citation type="submission" date="2021-01" db="EMBL/GenBank/DDBJ databases">
        <title>Fulvivirga kasyanovii gen. nov., sp nov., a novel member of the phylum Bacteroidetes isolated from seawater in a mussel farm.</title>
        <authorList>
            <person name="Zhao L.-H."/>
            <person name="Wang Z.-J."/>
        </authorList>
    </citation>
    <scope>NUCLEOTIDE SEQUENCE</scope>
    <source>
        <strain evidence="5">29W222</strain>
    </source>
</reference>
<dbReference type="PIRSF" id="PIRSF000390">
    <property type="entry name" value="PLP_StrS"/>
    <property type="match status" value="1"/>
</dbReference>
<dbReference type="PANTHER" id="PTHR30244:SF34">
    <property type="entry name" value="DTDP-4-AMINO-4,6-DIDEOXYGALACTOSE TRANSAMINASE"/>
    <property type="match status" value="1"/>
</dbReference>
<feature type="modified residue" description="N6-(pyridoxal phosphate)lysine" evidence="3">
    <location>
        <position position="181"/>
    </location>
</feature>
<dbReference type="Pfam" id="PF01041">
    <property type="entry name" value="DegT_DnrJ_EryC1"/>
    <property type="match status" value="1"/>
</dbReference>
<dbReference type="Proteomes" id="UP000614216">
    <property type="component" value="Unassembled WGS sequence"/>
</dbReference>
<keyword evidence="6" id="KW-1185">Reference proteome</keyword>
<dbReference type="GO" id="GO:0030170">
    <property type="term" value="F:pyridoxal phosphate binding"/>
    <property type="evidence" value="ECO:0007669"/>
    <property type="project" value="TreeGrafter"/>
</dbReference>
<dbReference type="AlphaFoldDB" id="A0A937FZI9"/>
<keyword evidence="5" id="KW-0808">Transferase</keyword>
<dbReference type="GO" id="GO:0008483">
    <property type="term" value="F:transaminase activity"/>
    <property type="evidence" value="ECO:0007669"/>
    <property type="project" value="UniProtKB-KW"/>
</dbReference>
<feature type="active site" description="Proton acceptor" evidence="2">
    <location>
        <position position="181"/>
    </location>
</feature>
<dbReference type="InterPro" id="IPR015422">
    <property type="entry name" value="PyrdxlP-dep_Trfase_small"/>
</dbReference>
<dbReference type="InterPro" id="IPR000653">
    <property type="entry name" value="DegT/StrS_aminotransferase"/>
</dbReference>
<dbReference type="GO" id="GO:0000271">
    <property type="term" value="P:polysaccharide biosynthetic process"/>
    <property type="evidence" value="ECO:0007669"/>
    <property type="project" value="TreeGrafter"/>
</dbReference>
<protein>
    <submittedName>
        <fullName evidence="5">DegT/DnrJ/EryC1/StrS family aminotransferase</fullName>
    </submittedName>
</protein>
<gene>
    <name evidence="5" type="ORF">JMN32_05565</name>
</gene>
<dbReference type="InterPro" id="IPR015421">
    <property type="entry name" value="PyrdxlP-dep_Trfase_major"/>
</dbReference>
<evidence type="ECO:0000256" key="2">
    <source>
        <dbReference type="PIRSR" id="PIRSR000390-1"/>
    </source>
</evidence>
<evidence type="ECO:0000256" key="4">
    <source>
        <dbReference type="RuleBase" id="RU004508"/>
    </source>
</evidence>
<comment type="similarity">
    <text evidence="1 4">Belongs to the DegT/DnrJ/EryC1 family.</text>
</comment>
<keyword evidence="3 4" id="KW-0663">Pyridoxal phosphate</keyword>
<proteinExistence type="inferred from homology"/>
<sequence>MKIPVSKPVFWKNEEEYVNQAMQEGWISSKGRFIDQFEKDFASQFNYQYASTVSNGTNALHLALDVLGLGEGDEIIIPDFTMMAPVFAILQAGAIPVPVDVDYTWNIDVGQIENYITDKTKAILVVHNYGHPANMPLIKSICDRHKLLLMEDCAEVIGAKVGDQYVGSWGDASCFSFYANKIITTGEGGMIVTNNKELYEKAHSRKNMAFGCDNQSRFNHSSVGFNYRMTNLQAALGVAQLEFVEQAIAKKIHIAQVYKRLLADIDGLELPCEETWAKNVYWVFGIVITEGFGCSRNTLQDLLEEKGIETRNFFTPIHQQQFLKGYTFPGKYSNSRKLGENGLYLPSYMDLSDDEIEEVCSVILQIHRNMK</sequence>
<dbReference type="Gene3D" id="3.40.640.10">
    <property type="entry name" value="Type I PLP-dependent aspartate aminotransferase-like (Major domain)"/>
    <property type="match status" value="1"/>
</dbReference>
<evidence type="ECO:0000256" key="3">
    <source>
        <dbReference type="PIRSR" id="PIRSR000390-2"/>
    </source>
</evidence>
<organism evidence="5 6">
    <name type="scientific">Fulvivirga marina</name>
    <dbReference type="NCBI Taxonomy" id="2494733"/>
    <lineage>
        <taxon>Bacteria</taxon>
        <taxon>Pseudomonadati</taxon>
        <taxon>Bacteroidota</taxon>
        <taxon>Cytophagia</taxon>
        <taxon>Cytophagales</taxon>
        <taxon>Fulvivirgaceae</taxon>
        <taxon>Fulvivirga</taxon>
    </lineage>
</organism>
<evidence type="ECO:0000256" key="1">
    <source>
        <dbReference type="ARBA" id="ARBA00037999"/>
    </source>
</evidence>
<dbReference type="CDD" id="cd00616">
    <property type="entry name" value="AHBA_syn"/>
    <property type="match status" value="1"/>
</dbReference>
<dbReference type="SUPFAM" id="SSF53383">
    <property type="entry name" value="PLP-dependent transferases"/>
    <property type="match status" value="1"/>
</dbReference>
<accession>A0A937FZI9</accession>
<evidence type="ECO:0000313" key="5">
    <source>
        <dbReference type="EMBL" id="MBL6445766.1"/>
    </source>
</evidence>
<dbReference type="Gene3D" id="3.90.1150.10">
    <property type="entry name" value="Aspartate Aminotransferase, domain 1"/>
    <property type="match status" value="1"/>
</dbReference>
<evidence type="ECO:0000313" key="6">
    <source>
        <dbReference type="Proteomes" id="UP000614216"/>
    </source>
</evidence>
<name>A0A937FZI9_9BACT</name>
<comment type="caution">
    <text evidence="5">The sequence shown here is derived from an EMBL/GenBank/DDBJ whole genome shotgun (WGS) entry which is preliminary data.</text>
</comment>
<dbReference type="PANTHER" id="PTHR30244">
    <property type="entry name" value="TRANSAMINASE"/>
    <property type="match status" value="1"/>
</dbReference>
<dbReference type="RefSeq" id="WP_202855315.1">
    <property type="nucleotide sequence ID" value="NZ_JAEUGD010000018.1"/>
</dbReference>
<keyword evidence="5" id="KW-0032">Aminotransferase</keyword>